<evidence type="ECO:0000256" key="2">
    <source>
        <dbReference type="ARBA" id="ARBA00009003"/>
    </source>
</evidence>
<organism evidence="8 9">
    <name type="scientific">Homarus americanus</name>
    <name type="common">American lobster</name>
    <dbReference type="NCBI Taxonomy" id="6706"/>
    <lineage>
        <taxon>Eukaryota</taxon>
        <taxon>Metazoa</taxon>
        <taxon>Ecdysozoa</taxon>
        <taxon>Arthropoda</taxon>
        <taxon>Crustacea</taxon>
        <taxon>Multicrustacea</taxon>
        <taxon>Malacostraca</taxon>
        <taxon>Eumalacostraca</taxon>
        <taxon>Eucarida</taxon>
        <taxon>Decapoda</taxon>
        <taxon>Pleocyemata</taxon>
        <taxon>Astacidea</taxon>
        <taxon>Nephropoidea</taxon>
        <taxon>Nephropidae</taxon>
        <taxon>Homarus</taxon>
    </lineage>
</organism>
<dbReference type="InterPro" id="IPR007577">
    <property type="entry name" value="GlycoTrfase_DXD_sugar-bd_CS"/>
</dbReference>
<protein>
    <submittedName>
        <fullName evidence="8">Lactosylceramide 4-alpha-galactosyltransferase-like 7</fullName>
    </submittedName>
</protein>
<dbReference type="Pfam" id="PF04488">
    <property type="entry name" value="Gly_transf_sug"/>
    <property type="match status" value="1"/>
</dbReference>
<dbReference type="Gene3D" id="3.90.550.20">
    <property type="match status" value="1"/>
</dbReference>
<sequence>MWEVASNIFLVESSCNPQPSYRAWCAVESLSRQNPDAHIWYVITSPMISDGDGLVSRLRRRYRNLQLVTIDQQQLFSNTPLMDVYTAGLWLTNSTWPAVNLSDLLRLALVWHTGGFYADSDFICLANVTTFKNVIGVESVFYNPLVHIALPNSNGYDSLAANGAFHLTRHHPLLHKLMTFLSKNFEAMTKVLKTRCGYHLRVGEECVGVTLLPTSVFYPVAFSDWKRLFQPAPYLHVSKMFPQSALLHAWNKVSHQKPITPGSFYDAIAATYCPVTHRLATKLSQFY</sequence>
<evidence type="ECO:0000256" key="1">
    <source>
        <dbReference type="ARBA" id="ARBA00004323"/>
    </source>
</evidence>
<comment type="subcellular location">
    <subcellularLocation>
        <location evidence="1">Golgi apparatus membrane</location>
        <topology evidence="1">Single-pass type II membrane protein</topology>
    </subcellularLocation>
</comment>
<evidence type="ECO:0000313" key="8">
    <source>
        <dbReference type="EMBL" id="KAG7166591.1"/>
    </source>
</evidence>
<keyword evidence="5" id="KW-0333">Golgi apparatus</keyword>
<dbReference type="GO" id="GO:0000139">
    <property type="term" value="C:Golgi membrane"/>
    <property type="evidence" value="ECO:0007669"/>
    <property type="project" value="UniProtKB-SubCell"/>
</dbReference>
<dbReference type="EMBL" id="JAHLQT010022343">
    <property type="protein sequence ID" value="KAG7166591.1"/>
    <property type="molecule type" value="Genomic_DNA"/>
</dbReference>
<comment type="similarity">
    <text evidence="2">Belongs to the glycosyltransferase 32 family.</text>
</comment>
<dbReference type="AlphaFoldDB" id="A0A8J5JZN2"/>
<feature type="domain" description="Alpha 1,4-glycosyltransferase" evidence="7">
    <location>
        <begin position="169"/>
        <end position="279"/>
    </location>
</feature>
<evidence type="ECO:0000256" key="5">
    <source>
        <dbReference type="ARBA" id="ARBA00023034"/>
    </source>
</evidence>
<evidence type="ECO:0000256" key="6">
    <source>
        <dbReference type="ARBA" id="ARBA00023136"/>
    </source>
</evidence>
<dbReference type="InterPro" id="IPR029044">
    <property type="entry name" value="Nucleotide-diphossugar_trans"/>
</dbReference>
<keyword evidence="6" id="KW-0472">Membrane</keyword>
<dbReference type="GO" id="GO:0006688">
    <property type="term" value="P:glycosphingolipid biosynthetic process"/>
    <property type="evidence" value="ECO:0007669"/>
    <property type="project" value="TreeGrafter"/>
</dbReference>
<dbReference type="PANTHER" id="PTHR12042:SF21">
    <property type="entry name" value="ALPHA1,4-GALACTOSYLTRANSFERASE 1-RELATED"/>
    <property type="match status" value="1"/>
</dbReference>
<dbReference type="SUPFAM" id="SSF53448">
    <property type="entry name" value="Nucleotide-diphospho-sugar transferases"/>
    <property type="match status" value="1"/>
</dbReference>
<keyword evidence="3" id="KW-0328">Glycosyltransferase</keyword>
<dbReference type="InterPro" id="IPR007652">
    <property type="entry name" value="A1-4-GlycosylTfrase_dom"/>
</dbReference>
<keyword evidence="9" id="KW-1185">Reference proteome</keyword>
<gene>
    <name evidence="8" type="primary">A4galt-L7</name>
    <name evidence="8" type="ORF">Hamer_G026760</name>
</gene>
<keyword evidence="4" id="KW-0808">Transferase</keyword>
<name>A0A8J5JZN2_HOMAM</name>
<dbReference type="Proteomes" id="UP000747542">
    <property type="component" value="Unassembled WGS sequence"/>
</dbReference>
<evidence type="ECO:0000313" key="9">
    <source>
        <dbReference type="Proteomes" id="UP000747542"/>
    </source>
</evidence>
<comment type="caution">
    <text evidence="8">The sequence shown here is derived from an EMBL/GenBank/DDBJ whole genome shotgun (WGS) entry which is preliminary data.</text>
</comment>
<evidence type="ECO:0000256" key="4">
    <source>
        <dbReference type="ARBA" id="ARBA00022679"/>
    </source>
</evidence>
<reference evidence="8" key="1">
    <citation type="journal article" date="2021" name="Sci. Adv.">
        <title>The American lobster genome reveals insights on longevity, neural, and immune adaptations.</title>
        <authorList>
            <person name="Polinski J.M."/>
            <person name="Zimin A.V."/>
            <person name="Clark K.F."/>
            <person name="Kohn A.B."/>
            <person name="Sadowski N."/>
            <person name="Timp W."/>
            <person name="Ptitsyn A."/>
            <person name="Khanna P."/>
            <person name="Romanova D.Y."/>
            <person name="Williams P."/>
            <person name="Greenwood S.J."/>
            <person name="Moroz L.L."/>
            <person name="Walt D.R."/>
            <person name="Bodnar A.G."/>
        </authorList>
    </citation>
    <scope>NUCLEOTIDE SEQUENCE</scope>
    <source>
        <strain evidence="8">GMGI-L3</strain>
    </source>
</reference>
<dbReference type="Pfam" id="PF04572">
    <property type="entry name" value="Gb3_synth"/>
    <property type="match status" value="1"/>
</dbReference>
<evidence type="ECO:0000259" key="7">
    <source>
        <dbReference type="Pfam" id="PF04572"/>
    </source>
</evidence>
<proteinExistence type="inferred from homology"/>
<dbReference type="InterPro" id="IPR051981">
    <property type="entry name" value="Glycosyltransf_32"/>
</dbReference>
<dbReference type="PANTHER" id="PTHR12042">
    <property type="entry name" value="LACTOSYLCERAMIDE 4-ALPHA-GALACTOSYLTRANSFERASE ALPHA- 1,4-GALACTOSYLTRANSFERASE"/>
    <property type="match status" value="1"/>
</dbReference>
<accession>A0A8J5JZN2</accession>
<dbReference type="GO" id="GO:0016758">
    <property type="term" value="F:hexosyltransferase activity"/>
    <property type="evidence" value="ECO:0007669"/>
    <property type="project" value="TreeGrafter"/>
</dbReference>
<evidence type="ECO:0000256" key="3">
    <source>
        <dbReference type="ARBA" id="ARBA00022676"/>
    </source>
</evidence>